<dbReference type="AlphaFoldDB" id="H5TQI3"/>
<name>H5TQI3_GORO1</name>
<evidence type="ECO:0000313" key="1">
    <source>
        <dbReference type="EMBL" id="GAB35741.1"/>
    </source>
</evidence>
<dbReference type="EMBL" id="BAFB01000182">
    <property type="protein sequence ID" value="GAB35741.1"/>
    <property type="molecule type" value="Genomic_DNA"/>
</dbReference>
<proteinExistence type="predicted"/>
<reference evidence="1" key="1">
    <citation type="submission" date="2012-02" db="EMBL/GenBank/DDBJ databases">
        <title>Whole genome shotgun sequence of Gordonia otitidis NBRC 100426.</title>
        <authorList>
            <person name="Yoshida I."/>
            <person name="Hosoyama A."/>
            <person name="Tsuchikane K."/>
            <person name="Katsumata H."/>
            <person name="Yamazaki S."/>
            <person name="Fujita N."/>
        </authorList>
    </citation>
    <scope>NUCLEOTIDE SEQUENCE [LARGE SCALE GENOMIC DNA]</scope>
    <source>
        <strain evidence="1">NBRC 100426</strain>
    </source>
</reference>
<dbReference type="STRING" id="1108044.GOOTI_182_00120"/>
<accession>H5TQI3</accession>
<dbReference type="Proteomes" id="UP000005038">
    <property type="component" value="Unassembled WGS sequence"/>
</dbReference>
<gene>
    <name evidence="1" type="ORF">GOOTI_182_00120</name>
</gene>
<dbReference type="Pfam" id="PF11305">
    <property type="entry name" value="DUF3107"/>
    <property type="match status" value="1"/>
</dbReference>
<keyword evidence="2" id="KW-1185">Reference proteome</keyword>
<evidence type="ECO:0000313" key="2">
    <source>
        <dbReference type="Proteomes" id="UP000005038"/>
    </source>
</evidence>
<dbReference type="InterPro" id="IPR021456">
    <property type="entry name" value="DUF3107"/>
</dbReference>
<comment type="caution">
    <text evidence="1">The sequence shown here is derived from an EMBL/GenBank/DDBJ whole genome shotgun (WGS) entry which is preliminary data.</text>
</comment>
<sequence length="94" mass="9940">MEGPVARVPRGIDHGRVAMSVEVKIGITDSPRELSIQSTLTGDKALATVESALAGKESLLTLTDDKGSRFLIPVTKIAYVEVGSSEIRRVGFGS</sequence>
<protein>
    <recommendedName>
        <fullName evidence="3">ATP-binding protein</fullName>
    </recommendedName>
</protein>
<organism evidence="1 2">
    <name type="scientific">Gordonia otitidis (strain DSM 44809 / CCUG 52243 / JCM 12355 / NBRC 100426 / IFM 10032)</name>
    <dbReference type="NCBI Taxonomy" id="1108044"/>
    <lineage>
        <taxon>Bacteria</taxon>
        <taxon>Bacillati</taxon>
        <taxon>Actinomycetota</taxon>
        <taxon>Actinomycetes</taxon>
        <taxon>Mycobacteriales</taxon>
        <taxon>Gordoniaceae</taxon>
        <taxon>Gordonia</taxon>
    </lineage>
</organism>
<evidence type="ECO:0008006" key="3">
    <source>
        <dbReference type="Google" id="ProtNLM"/>
    </source>
</evidence>